<gene>
    <name evidence="4" type="ORF">AWB74_07869</name>
</gene>
<dbReference type="Proteomes" id="UP000055019">
    <property type="component" value="Unassembled WGS sequence"/>
</dbReference>
<dbReference type="OrthoDB" id="9800897at2"/>
<accession>A0A158L0E6</accession>
<dbReference type="InterPro" id="IPR001789">
    <property type="entry name" value="Sig_transdc_resp-reg_receiver"/>
</dbReference>
<evidence type="ECO:0000256" key="1">
    <source>
        <dbReference type="ARBA" id="ARBA00022553"/>
    </source>
</evidence>
<dbReference type="Gene3D" id="3.40.50.2300">
    <property type="match status" value="1"/>
</dbReference>
<evidence type="ECO:0000313" key="4">
    <source>
        <dbReference type="EMBL" id="SAL86844.1"/>
    </source>
</evidence>
<evidence type="ECO:0000256" key="2">
    <source>
        <dbReference type="PROSITE-ProRule" id="PRU00169"/>
    </source>
</evidence>
<keyword evidence="1 2" id="KW-0597">Phosphoprotein</keyword>
<dbReference type="AlphaFoldDB" id="A0A158L0E6"/>
<dbReference type="SMART" id="SM00448">
    <property type="entry name" value="REC"/>
    <property type="match status" value="1"/>
</dbReference>
<dbReference type="InterPro" id="IPR011006">
    <property type="entry name" value="CheY-like_superfamily"/>
</dbReference>
<sequence length="144" mass="16142">MATVLLLDDNEMNLSSLQFALELAGHRVLAAEDGRKGLQLLAANCAHVIVTDWQMPVMDGVEFCVNLRGRVIFCRAPVILLSANPEPENLNRPWTIYFRKPVQLPTLLEAVESFAMHRPFRQGAEGGGERLTSRWAGMNPRCWP</sequence>
<dbReference type="GO" id="GO:0000160">
    <property type="term" value="P:phosphorelay signal transduction system"/>
    <property type="evidence" value="ECO:0007669"/>
    <property type="project" value="InterPro"/>
</dbReference>
<dbReference type="SUPFAM" id="SSF52172">
    <property type="entry name" value="CheY-like"/>
    <property type="match status" value="1"/>
</dbReference>
<keyword evidence="5" id="KW-1185">Reference proteome</keyword>
<evidence type="ECO:0000259" key="3">
    <source>
        <dbReference type="PROSITE" id="PS50110"/>
    </source>
</evidence>
<reference evidence="4" key="1">
    <citation type="submission" date="2016-01" db="EMBL/GenBank/DDBJ databases">
        <authorList>
            <person name="Peeters C."/>
        </authorList>
    </citation>
    <scope>NUCLEOTIDE SEQUENCE [LARGE SCALE GENOMIC DNA]</scope>
    <source>
        <strain evidence="4">LMG 29317</strain>
    </source>
</reference>
<organism evidence="4 5">
    <name type="scientific">Caballeronia arvi</name>
    <dbReference type="NCBI Taxonomy" id="1777135"/>
    <lineage>
        <taxon>Bacteria</taxon>
        <taxon>Pseudomonadati</taxon>
        <taxon>Pseudomonadota</taxon>
        <taxon>Betaproteobacteria</taxon>
        <taxon>Burkholderiales</taxon>
        <taxon>Burkholderiaceae</taxon>
        <taxon>Caballeronia</taxon>
    </lineage>
</organism>
<dbReference type="PANTHER" id="PTHR44591:SF3">
    <property type="entry name" value="RESPONSE REGULATORY DOMAIN-CONTAINING PROTEIN"/>
    <property type="match status" value="1"/>
</dbReference>
<proteinExistence type="predicted"/>
<dbReference type="CDD" id="cd17546">
    <property type="entry name" value="REC_hyHK_CKI1_RcsC-like"/>
    <property type="match status" value="1"/>
</dbReference>
<dbReference type="InterPro" id="IPR050595">
    <property type="entry name" value="Bact_response_regulator"/>
</dbReference>
<dbReference type="RefSeq" id="WP_061151990.1">
    <property type="nucleotide sequence ID" value="NZ_FCOM02000079.1"/>
</dbReference>
<feature type="modified residue" description="4-aspartylphosphate" evidence="2">
    <location>
        <position position="52"/>
    </location>
</feature>
<dbReference type="PANTHER" id="PTHR44591">
    <property type="entry name" value="STRESS RESPONSE REGULATOR PROTEIN 1"/>
    <property type="match status" value="1"/>
</dbReference>
<dbReference type="PROSITE" id="PS50110">
    <property type="entry name" value="RESPONSE_REGULATORY"/>
    <property type="match status" value="1"/>
</dbReference>
<comment type="caution">
    <text evidence="4">The sequence shown here is derived from an EMBL/GenBank/DDBJ whole genome shotgun (WGS) entry which is preliminary data.</text>
</comment>
<dbReference type="Pfam" id="PF00072">
    <property type="entry name" value="Response_reg"/>
    <property type="match status" value="1"/>
</dbReference>
<evidence type="ECO:0000313" key="5">
    <source>
        <dbReference type="Proteomes" id="UP000055019"/>
    </source>
</evidence>
<name>A0A158L0E6_9BURK</name>
<protein>
    <submittedName>
        <fullName evidence="4">Two-component regulatory system sensor kinase</fullName>
    </submittedName>
</protein>
<dbReference type="EMBL" id="FCOM02000079">
    <property type="protein sequence ID" value="SAL86844.1"/>
    <property type="molecule type" value="Genomic_DNA"/>
</dbReference>
<feature type="domain" description="Response regulatory" evidence="3">
    <location>
        <begin position="3"/>
        <end position="115"/>
    </location>
</feature>
<dbReference type="GO" id="GO:0016301">
    <property type="term" value="F:kinase activity"/>
    <property type="evidence" value="ECO:0007669"/>
    <property type="project" value="UniProtKB-KW"/>
</dbReference>